<dbReference type="InterPro" id="IPR050790">
    <property type="entry name" value="ExbB/TolQ_transport"/>
</dbReference>
<dbReference type="EMBL" id="UINC01023496">
    <property type="protein sequence ID" value="SVA95272.1"/>
    <property type="molecule type" value="Genomic_DNA"/>
</dbReference>
<dbReference type="InterPro" id="IPR002898">
    <property type="entry name" value="MotA_ExbB_proton_chnl"/>
</dbReference>
<feature type="transmembrane region" description="Helical" evidence="10">
    <location>
        <begin position="125"/>
        <end position="151"/>
    </location>
</feature>
<gene>
    <name evidence="12" type="ORF">METZ01_LOCUS148126</name>
</gene>
<evidence type="ECO:0000256" key="9">
    <source>
        <dbReference type="SAM" id="MobiDB-lite"/>
    </source>
</evidence>
<evidence type="ECO:0000313" key="12">
    <source>
        <dbReference type="EMBL" id="SVA95272.1"/>
    </source>
</evidence>
<evidence type="ECO:0000256" key="2">
    <source>
        <dbReference type="ARBA" id="ARBA00010442"/>
    </source>
</evidence>
<keyword evidence="8 10" id="KW-0472">Membrane</keyword>
<dbReference type="AlphaFoldDB" id="A0A382A297"/>
<evidence type="ECO:0000256" key="5">
    <source>
        <dbReference type="ARBA" id="ARBA00022692"/>
    </source>
</evidence>
<proteinExistence type="inferred from homology"/>
<reference evidence="12" key="1">
    <citation type="submission" date="2018-05" db="EMBL/GenBank/DDBJ databases">
        <authorList>
            <person name="Lanie J.A."/>
            <person name="Ng W.-L."/>
            <person name="Kazmierczak K.M."/>
            <person name="Andrzejewski T.M."/>
            <person name="Davidsen T.M."/>
            <person name="Wayne K.J."/>
            <person name="Tettelin H."/>
            <person name="Glass J.I."/>
            <person name="Rusch D."/>
            <person name="Podicherti R."/>
            <person name="Tsui H.-C.T."/>
            <person name="Winkler M.E."/>
        </authorList>
    </citation>
    <scope>NUCLEOTIDE SEQUENCE</scope>
</reference>
<evidence type="ECO:0000256" key="3">
    <source>
        <dbReference type="ARBA" id="ARBA00022448"/>
    </source>
</evidence>
<evidence type="ECO:0000259" key="11">
    <source>
        <dbReference type="Pfam" id="PF01618"/>
    </source>
</evidence>
<evidence type="ECO:0000256" key="6">
    <source>
        <dbReference type="ARBA" id="ARBA00022927"/>
    </source>
</evidence>
<organism evidence="12">
    <name type="scientific">marine metagenome</name>
    <dbReference type="NCBI Taxonomy" id="408172"/>
    <lineage>
        <taxon>unclassified sequences</taxon>
        <taxon>metagenomes</taxon>
        <taxon>ecological metagenomes</taxon>
    </lineage>
</organism>
<comment type="similarity">
    <text evidence="2">Belongs to the ExbB/TolQ family.</text>
</comment>
<feature type="transmembrane region" description="Helical" evidence="10">
    <location>
        <begin position="171"/>
        <end position="196"/>
    </location>
</feature>
<keyword evidence="6" id="KW-0653">Protein transport</keyword>
<keyword evidence="5 10" id="KW-0812">Transmembrane</keyword>
<keyword evidence="3" id="KW-0813">Transport</keyword>
<dbReference type="Pfam" id="PF01618">
    <property type="entry name" value="MotA_ExbB"/>
    <property type="match status" value="1"/>
</dbReference>
<sequence length="249" mass="27352">VNWLLLAQVEGLEAGDSVWQLMKQGGPMVWVLLLVSAFAVTAFLERLLNYRRVQINTAEFIAGVRTNLKNNYNIVELVAICDATPGPVARMTKMGILNREQSREHLRELLDDNKRIEVARLEKRLNMLGTIAQIAPLLGLLGTVLGFIRIFRGVWLELPIGILPSISEGRLAGGIWEGLICMALGLAIAIPCYIAFNYLVGRKNDLAVDIDKISSEILNIITLEMPPSKSAGLAKSRAARRAAPKAGDK</sequence>
<feature type="domain" description="MotA/TolQ/ExbB proton channel" evidence="11">
    <location>
        <begin position="89"/>
        <end position="209"/>
    </location>
</feature>
<evidence type="ECO:0000256" key="7">
    <source>
        <dbReference type="ARBA" id="ARBA00022989"/>
    </source>
</evidence>
<keyword evidence="4" id="KW-1003">Cell membrane</keyword>
<evidence type="ECO:0000256" key="4">
    <source>
        <dbReference type="ARBA" id="ARBA00022475"/>
    </source>
</evidence>
<dbReference type="GO" id="GO:0017038">
    <property type="term" value="P:protein import"/>
    <property type="evidence" value="ECO:0007669"/>
    <property type="project" value="TreeGrafter"/>
</dbReference>
<feature type="transmembrane region" description="Helical" evidence="10">
    <location>
        <begin position="27"/>
        <end position="44"/>
    </location>
</feature>
<protein>
    <recommendedName>
        <fullName evidence="11">MotA/TolQ/ExbB proton channel domain-containing protein</fullName>
    </recommendedName>
</protein>
<feature type="region of interest" description="Disordered" evidence="9">
    <location>
        <begin position="230"/>
        <end position="249"/>
    </location>
</feature>
<accession>A0A382A297</accession>
<feature type="non-terminal residue" evidence="12">
    <location>
        <position position="1"/>
    </location>
</feature>
<dbReference type="PANTHER" id="PTHR30625:SF15">
    <property type="entry name" value="BIOPOLYMER TRANSPORT PROTEIN EXBB"/>
    <property type="match status" value="1"/>
</dbReference>
<comment type="subcellular location">
    <subcellularLocation>
        <location evidence="1">Cell membrane</location>
        <topology evidence="1">Multi-pass membrane protein</topology>
    </subcellularLocation>
</comment>
<evidence type="ECO:0000256" key="1">
    <source>
        <dbReference type="ARBA" id="ARBA00004651"/>
    </source>
</evidence>
<evidence type="ECO:0000256" key="8">
    <source>
        <dbReference type="ARBA" id="ARBA00023136"/>
    </source>
</evidence>
<keyword evidence="7 10" id="KW-1133">Transmembrane helix</keyword>
<name>A0A382A297_9ZZZZ</name>
<dbReference type="PANTHER" id="PTHR30625">
    <property type="entry name" value="PROTEIN TOLQ"/>
    <property type="match status" value="1"/>
</dbReference>
<dbReference type="GO" id="GO:0005886">
    <property type="term" value="C:plasma membrane"/>
    <property type="evidence" value="ECO:0007669"/>
    <property type="project" value="UniProtKB-SubCell"/>
</dbReference>
<evidence type="ECO:0000256" key="10">
    <source>
        <dbReference type="SAM" id="Phobius"/>
    </source>
</evidence>